<dbReference type="OrthoDB" id="5608223at2"/>
<dbReference type="Pfam" id="PF08241">
    <property type="entry name" value="Methyltransf_11"/>
    <property type="match status" value="1"/>
</dbReference>
<dbReference type="Gene3D" id="3.40.50.150">
    <property type="entry name" value="Vaccinia Virus protein VP39"/>
    <property type="match status" value="1"/>
</dbReference>
<protein>
    <recommendedName>
        <fullName evidence="1">Methyltransferase type 11 domain-containing protein</fullName>
    </recommendedName>
</protein>
<dbReference type="InterPro" id="IPR029063">
    <property type="entry name" value="SAM-dependent_MTases_sf"/>
</dbReference>
<proteinExistence type="predicted"/>
<feature type="domain" description="Methyltransferase type 11" evidence="1">
    <location>
        <begin position="58"/>
        <end position="155"/>
    </location>
</feature>
<reference evidence="3" key="1">
    <citation type="submission" date="2016-03" db="EMBL/GenBank/DDBJ databases">
        <title>Complete genome sequence of Solimmundus cernigliae, representing a novel lineage of polycyclic aromatic hydrocarbon degraders within the Gammaproteobacteria.</title>
        <authorList>
            <person name="Singleton D.R."/>
            <person name="Dickey A.N."/>
            <person name="Scholl E.H."/>
            <person name="Wright F.A."/>
            <person name="Aitken M.D."/>
        </authorList>
    </citation>
    <scope>NUCLEOTIDE SEQUENCE [LARGE SCALE GENOMIC DNA]</scope>
    <source>
        <strain evidence="3">TR3.2</strain>
    </source>
</reference>
<evidence type="ECO:0000313" key="2">
    <source>
        <dbReference type="EMBL" id="ANX03750.1"/>
    </source>
</evidence>
<dbReference type="GO" id="GO:0008757">
    <property type="term" value="F:S-adenosylmethionine-dependent methyltransferase activity"/>
    <property type="evidence" value="ECO:0007669"/>
    <property type="project" value="InterPro"/>
</dbReference>
<sequence length="224" mass="25066">MTAAVQAKPPFSDKYDLALARAYLEKHHRGLRRRLTTWRETHLAGRALKLAGNPESVLDMPCGAGRFWPVLASNPTRRLLAGDVSPAMLQIAAGAAEPAVLARFETLALMDAFALDLPDGAVEHVLCMRLLHHMATAADRLRILRELHRVARRGVTVSLWVDGNLQARRRMRQNARTTRADGYRRVVKRAVIEAELAQAGFVIRRRLDVLPGLSMLRLYVLDKV</sequence>
<dbReference type="Proteomes" id="UP000092952">
    <property type="component" value="Chromosome"/>
</dbReference>
<organism evidence="2 3">
    <name type="scientific">Immundisolibacter cernigliae</name>
    <dbReference type="NCBI Taxonomy" id="1810504"/>
    <lineage>
        <taxon>Bacteria</taxon>
        <taxon>Pseudomonadati</taxon>
        <taxon>Pseudomonadota</taxon>
        <taxon>Gammaproteobacteria</taxon>
        <taxon>Immundisolibacterales</taxon>
        <taxon>Immundisolibacteraceae</taxon>
        <taxon>Immundisolibacter</taxon>
    </lineage>
</organism>
<dbReference type="SUPFAM" id="SSF53335">
    <property type="entry name" value="S-adenosyl-L-methionine-dependent methyltransferases"/>
    <property type="match status" value="1"/>
</dbReference>
<accession>A0A1B1YS96</accession>
<dbReference type="CDD" id="cd02440">
    <property type="entry name" value="AdoMet_MTases"/>
    <property type="match status" value="1"/>
</dbReference>
<dbReference type="KEGG" id="gbi:PG2T_05775"/>
<dbReference type="InterPro" id="IPR013216">
    <property type="entry name" value="Methyltransf_11"/>
</dbReference>
<gene>
    <name evidence="2" type="ORF">PG2T_05775</name>
</gene>
<keyword evidence="3" id="KW-1185">Reference proteome</keyword>
<dbReference type="EMBL" id="CP014671">
    <property type="protein sequence ID" value="ANX03750.1"/>
    <property type="molecule type" value="Genomic_DNA"/>
</dbReference>
<evidence type="ECO:0000313" key="3">
    <source>
        <dbReference type="Proteomes" id="UP000092952"/>
    </source>
</evidence>
<name>A0A1B1YS96_9GAMM</name>
<dbReference type="STRING" id="1810504.PG2T_05775"/>
<evidence type="ECO:0000259" key="1">
    <source>
        <dbReference type="Pfam" id="PF08241"/>
    </source>
</evidence>
<dbReference type="AlphaFoldDB" id="A0A1B1YS96"/>
<dbReference type="InParanoid" id="A0A1B1YS96"/>